<comment type="caution">
    <text evidence="1">The sequence shown here is derived from an EMBL/GenBank/DDBJ whole genome shotgun (WGS) entry which is preliminary data.</text>
</comment>
<dbReference type="InterPro" id="IPR038555">
    <property type="entry name" value="Zincin_1_sf"/>
</dbReference>
<gene>
    <name evidence="1" type="ORF">DI556_07260</name>
</gene>
<evidence type="ECO:0000313" key="2">
    <source>
        <dbReference type="Proteomes" id="UP000249185"/>
    </source>
</evidence>
<dbReference type="SUPFAM" id="SSF55486">
    <property type="entry name" value="Metalloproteases ('zincins'), catalytic domain"/>
    <property type="match status" value="1"/>
</dbReference>
<dbReference type="Gene3D" id="3.30.2010.20">
    <property type="match status" value="1"/>
</dbReference>
<dbReference type="CDD" id="cd12952">
    <property type="entry name" value="MMP_ACEL2062"/>
    <property type="match status" value="1"/>
</dbReference>
<dbReference type="EMBL" id="QFPW01000004">
    <property type="protein sequence ID" value="PZQ50349.1"/>
    <property type="molecule type" value="Genomic_DNA"/>
</dbReference>
<reference evidence="1 2" key="1">
    <citation type="submission" date="2017-08" db="EMBL/GenBank/DDBJ databases">
        <title>Infants hospitalized years apart are colonized by the same room-sourced microbial strains.</title>
        <authorList>
            <person name="Brooks B."/>
            <person name="Olm M.R."/>
            <person name="Firek B.A."/>
            <person name="Baker R."/>
            <person name="Thomas B.C."/>
            <person name="Morowitz M.J."/>
            <person name="Banfield J.F."/>
        </authorList>
    </citation>
    <scope>NUCLEOTIDE SEQUENCE [LARGE SCALE GENOMIC DNA]</scope>
    <source>
        <strain evidence="1">S2_005_002_R2_34</strain>
    </source>
</reference>
<accession>A0A2W5NDM2</accession>
<dbReference type="Proteomes" id="UP000249185">
    <property type="component" value="Unassembled WGS sequence"/>
</dbReference>
<name>A0A2W5NDM2_RHOSU</name>
<dbReference type="AlphaFoldDB" id="A0A2W5NDM2"/>
<protein>
    <submittedName>
        <fullName evidence="1">Neutral zinc metallopeptidase</fullName>
    </submittedName>
</protein>
<evidence type="ECO:0000313" key="1">
    <source>
        <dbReference type="EMBL" id="PZQ50349.1"/>
    </source>
</evidence>
<dbReference type="Pfam" id="PF06262">
    <property type="entry name" value="Zincin_1"/>
    <property type="match status" value="1"/>
</dbReference>
<organism evidence="1 2">
    <name type="scientific">Rhodovulum sulfidophilum</name>
    <name type="common">Rhodobacter sulfidophilus</name>
    <dbReference type="NCBI Taxonomy" id="35806"/>
    <lineage>
        <taxon>Bacteria</taxon>
        <taxon>Pseudomonadati</taxon>
        <taxon>Pseudomonadota</taxon>
        <taxon>Alphaproteobacteria</taxon>
        <taxon>Rhodobacterales</taxon>
        <taxon>Paracoccaceae</taxon>
        <taxon>Rhodovulum</taxon>
    </lineage>
</organism>
<proteinExistence type="predicted"/>
<dbReference type="InterPro" id="IPR010428">
    <property type="entry name" value="Zincin_1"/>
</dbReference>
<sequence>MPEDPLSAEAPGIAEIETLARRALAGLPEEVRAACAGLAIRVADFAEEDLLREMEIEDPFELTGLYEGIPLTEKSVFDQPTRPDAVWLFRRPILEEWIERGDVGLDHLVAHVLVHELAHHLGWSDDDIRAVDDWTQ</sequence>